<dbReference type="GO" id="GO:0000287">
    <property type="term" value="F:magnesium ion binding"/>
    <property type="evidence" value="ECO:0007669"/>
    <property type="project" value="UniProtKB-UniRule"/>
</dbReference>
<evidence type="ECO:0000256" key="6">
    <source>
        <dbReference type="ARBA" id="ARBA00023014"/>
    </source>
</evidence>
<gene>
    <name evidence="8" type="primary">queE</name>
    <name evidence="10" type="ORF">LPB137_01995</name>
</gene>
<evidence type="ECO:0000256" key="8">
    <source>
        <dbReference type="HAMAP-Rule" id="MF_00917"/>
    </source>
</evidence>
<keyword evidence="5 8" id="KW-0408">Iron</keyword>
<evidence type="ECO:0000259" key="9">
    <source>
        <dbReference type="PROSITE" id="PS51918"/>
    </source>
</evidence>
<feature type="binding site" evidence="8">
    <location>
        <position position="27"/>
    </location>
    <ligand>
        <name>substrate</name>
    </ligand>
</feature>
<keyword evidence="8" id="KW-0671">Queuosine biosynthesis</keyword>
<reference evidence="10 11" key="1">
    <citation type="submission" date="2017-01" db="EMBL/GenBank/DDBJ databases">
        <title>Genome sequencing of Arcobacter sp. LPB0137.</title>
        <authorList>
            <person name="Lee G.-W."/>
            <person name="Yi H."/>
        </authorList>
    </citation>
    <scope>NUCLEOTIDE SEQUENCE [LARGE SCALE GENOMIC DNA]</scope>
    <source>
        <strain evidence="10 11">LPB0137</strain>
    </source>
</reference>
<dbReference type="STRING" id="1850254.LPB137_01995"/>
<feature type="binding site" evidence="8">
    <location>
        <position position="35"/>
    </location>
    <ligand>
        <name>[4Fe-4S] cluster</name>
        <dbReference type="ChEBI" id="CHEBI:49883"/>
        <note>4Fe-4S-S-AdoMet</note>
    </ligand>
</feature>
<evidence type="ECO:0000256" key="2">
    <source>
        <dbReference type="ARBA" id="ARBA00022691"/>
    </source>
</evidence>
<feature type="binding site" evidence="8">
    <location>
        <position position="98"/>
    </location>
    <ligand>
        <name>substrate</name>
    </ligand>
</feature>
<feature type="binding site" evidence="8">
    <location>
        <position position="53"/>
    </location>
    <ligand>
        <name>[4Fe-4S] cluster</name>
        <dbReference type="ChEBI" id="CHEBI:49883"/>
        <note>4Fe-4S-S-AdoMet</note>
    </ligand>
</feature>
<feature type="binding site" evidence="8">
    <location>
        <position position="31"/>
    </location>
    <ligand>
        <name>[4Fe-4S] cluster</name>
        <dbReference type="ChEBI" id="CHEBI:49883"/>
        <note>4Fe-4S-S-AdoMet</note>
    </ligand>
</feature>
<proteinExistence type="inferred from homology"/>
<dbReference type="HAMAP" id="MF_00917">
    <property type="entry name" value="QueE"/>
    <property type="match status" value="1"/>
</dbReference>
<evidence type="ECO:0000256" key="5">
    <source>
        <dbReference type="ARBA" id="ARBA00023004"/>
    </source>
</evidence>
<keyword evidence="2 8" id="KW-0949">S-adenosyl-L-methionine</keyword>
<dbReference type="AlphaFoldDB" id="A0A1P8KJH9"/>
<feature type="binding site" evidence="8">
    <location>
        <position position="100"/>
    </location>
    <ligand>
        <name>S-adenosyl-L-methionine</name>
        <dbReference type="ChEBI" id="CHEBI:59789"/>
    </ligand>
</feature>
<feature type="binding site" evidence="8">
    <location>
        <begin position="12"/>
        <end position="14"/>
    </location>
    <ligand>
        <name>substrate</name>
    </ligand>
</feature>
<comment type="subunit">
    <text evidence="8">Homodimer.</text>
</comment>
<dbReference type="EMBL" id="CP019070">
    <property type="protein sequence ID" value="APW64700.1"/>
    <property type="molecule type" value="Genomic_DNA"/>
</dbReference>
<dbReference type="SUPFAM" id="SSF102114">
    <property type="entry name" value="Radical SAM enzymes"/>
    <property type="match status" value="1"/>
</dbReference>
<keyword evidence="7 8" id="KW-0456">Lyase</keyword>
<dbReference type="PANTHER" id="PTHR42836:SF1">
    <property type="entry name" value="7-CARBOXY-7-DEAZAGUANINE SYNTHASE"/>
    <property type="match status" value="1"/>
</dbReference>
<comment type="cofactor">
    <cofactor evidence="8">
        <name>[4Fe-4S] cluster</name>
        <dbReference type="ChEBI" id="CHEBI:49883"/>
    </cofactor>
    <text evidence="8">Binds 1 [4Fe-4S] cluster. The cluster is coordinated with 3 cysteines and an exchangeable S-adenosyl-L-methionine.</text>
</comment>
<evidence type="ECO:0000313" key="10">
    <source>
        <dbReference type="EMBL" id="APW64700.1"/>
    </source>
</evidence>
<feature type="binding site" evidence="8">
    <location>
        <begin position="150"/>
        <end position="152"/>
    </location>
    <ligand>
        <name>S-adenosyl-L-methionine</name>
        <dbReference type="ChEBI" id="CHEBI:59789"/>
    </ligand>
</feature>
<comment type="catalytic activity">
    <reaction evidence="8">
        <text>6-carboxy-5,6,7,8-tetrahydropterin + H(+) = 7-carboxy-7-carbaguanine + NH4(+)</text>
        <dbReference type="Rhea" id="RHEA:27974"/>
        <dbReference type="ChEBI" id="CHEBI:15378"/>
        <dbReference type="ChEBI" id="CHEBI:28938"/>
        <dbReference type="ChEBI" id="CHEBI:61032"/>
        <dbReference type="ChEBI" id="CHEBI:61036"/>
        <dbReference type="EC" id="4.3.99.3"/>
    </reaction>
</comment>
<name>A0A1P8KJH9_9BACT</name>
<dbReference type="Gene3D" id="3.20.20.70">
    <property type="entry name" value="Aldolase class I"/>
    <property type="match status" value="1"/>
</dbReference>
<dbReference type="InterPro" id="IPR007197">
    <property type="entry name" value="rSAM"/>
</dbReference>
<keyword evidence="4 8" id="KW-0460">Magnesium</keyword>
<dbReference type="GO" id="GO:1904047">
    <property type="term" value="F:S-adenosyl-L-methionine binding"/>
    <property type="evidence" value="ECO:0007669"/>
    <property type="project" value="UniProtKB-UniRule"/>
</dbReference>
<dbReference type="InterPro" id="IPR024924">
    <property type="entry name" value="7-CO-7-deazaguanine_synth-like"/>
</dbReference>
<evidence type="ECO:0000256" key="3">
    <source>
        <dbReference type="ARBA" id="ARBA00022723"/>
    </source>
</evidence>
<keyword evidence="3 8" id="KW-0479">Metal-binding</keyword>
<keyword evidence="6 8" id="KW-0411">Iron-sulfur</keyword>
<comment type="cofactor">
    <cofactor evidence="8">
        <name>S-adenosyl-L-methionine</name>
        <dbReference type="ChEBI" id="CHEBI:59789"/>
    </cofactor>
    <text evidence="8">Binds 1 S-adenosyl-L-methionine per subunit.</text>
</comment>
<evidence type="ECO:0000256" key="4">
    <source>
        <dbReference type="ARBA" id="ARBA00022842"/>
    </source>
</evidence>
<feature type="domain" description="Radical SAM core" evidence="9">
    <location>
        <begin position="18"/>
        <end position="254"/>
    </location>
</feature>
<feature type="binding site" evidence="8">
    <location>
        <position position="55"/>
    </location>
    <ligand>
        <name>Mg(2+)</name>
        <dbReference type="ChEBI" id="CHEBI:18420"/>
    </ligand>
</feature>
<comment type="cofactor">
    <cofactor evidence="8">
        <name>Mg(2+)</name>
        <dbReference type="ChEBI" id="CHEBI:18420"/>
    </cofactor>
</comment>
<dbReference type="RefSeq" id="WP_076083702.1">
    <property type="nucleotide sequence ID" value="NZ_CP019070.1"/>
</dbReference>
<keyword evidence="1 8" id="KW-0004">4Fe-4S</keyword>
<dbReference type="PANTHER" id="PTHR42836">
    <property type="entry name" value="7-CARBOXY-7-DEAZAGUANINE SYNTHASE"/>
    <property type="match status" value="1"/>
</dbReference>
<evidence type="ECO:0000313" key="11">
    <source>
        <dbReference type="Proteomes" id="UP000186074"/>
    </source>
</evidence>
<organism evidence="10 11">
    <name type="scientific">Poseidonibacter parvus</name>
    <dbReference type="NCBI Taxonomy" id="1850254"/>
    <lineage>
        <taxon>Bacteria</taxon>
        <taxon>Pseudomonadati</taxon>
        <taxon>Campylobacterota</taxon>
        <taxon>Epsilonproteobacteria</taxon>
        <taxon>Campylobacterales</taxon>
        <taxon>Arcobacteraceae</taxon>
        <taxon>Poseidonibacter</taxon>
    </lineage>
</organism>
<dbReference type="OrthoDB" id="9792276at2"/>
<accession>A0A1P8KJH9</accession>
<dbReference type="PROSITE" id="PS51918">
    <property type="entry name" value="RADICAL_SAM"/>
    <property type="match status" value="1"/>
</dbReference>
<comment type="pathway">
    <text evidence="8">Purine metabolism; 7-cyano-7-deazaguanine biosynthesis.</text>
</comment>
<evidence type="ECO:0000256" key="7">
    <source>
        <dbReference type="ARBA" id="ARBA00023239"/>
    </source>
</evidence>
<dbReference type="CDD" id="cd01335">
    <property type="entry name" value="Radical_SAM"/>
    <property type="match status" value="1"/>
</dbReference>
<dbReference type="GO" id="GO:0016840">
    <property type="term" value="F:carbon-nitrogen lyase activity"/>
    <property type="evidence" value="ECO:0007669"/>
    <property type="project" value="UniProtKB-UniRule"/>
</dbReference>
<dbReference type="KEGG" id="alp:LPB137_01995"/>
<dbReference type="InterPro" id="IPR013785">
    <property type="entry name" value="Aldolase_TIM"/>
</dbReference>
<dbReference type="GO" id="GO:0008616">
    <property type="term" value="P:tRNA queuosine(34) biosynthetic process"/>
    <property type="evidence" value="ECO:0007669"/>
    <property type="project" value="UniProtKB-UniRule"/>
</dbReference>
<protein>
    <recommendedName>
        <fullName evidence="8">7-carboxy-7-deazaguanine synthase</fullName>
        <shortName evidence="8">CDG synthase</shortName>
        <ecNumber evidence="8">4.3.99.3</ecNumber>
    </recommendedName>
    <alternativeName>
        <fullName evidence="8">Queuosine biosynthesis protein QueE</fullName>
    </alternativeName>
</protein>
<dbReference type="Proteomes" id="UP000186074">
    <property type="component" value="Chromosome"/>
</dbReference>
<keyword evidence="11" id="KW-1185">Reference proteome</keyword>
<dbReference type="InterPro" id="IPR058240">
    <property type="entry name" value="rSAM_sf"/>
</dbReference>
<comment type="caution">
    <text evidence="8">Lacks conserved residue(s) required for the propagation of feature annotation.</text>
</comment>
<sequence length="254" mass="29329">MLEINEIFGPTIQGEGKLVGTPSVFIRFGKCNFNCVGFDVEYETPSGIKKCGCDSFYAVDKEFKDSWTNYKSYEEIVKEVDILTKQSASLYKMDIVITGGEPLLYWNKDEFQKLLKHYIEEGHQVTIETNASLNLNFTYDYQEKIIFSMSVKLSNSLESLKKRVNYETLNKILTKTNDSYLKFVIDTKIIENAKKEIETILDNIPKTQVYLMPLGDTAASINENCEEVIQMAIDYGYLYCDRLHIRVWDNKRGV</sequence>
<dbReference type="PIRSF" id="PIRSF000370">
    <property type="entry name" value="QueE"/>
    <property type="match status" value="1"/>
</dbReference>
<dbReference type="EC" id="4.3.99.3" evidence="8"/>
<comment type="function">
    <text evidence="8">Catalyzes the complex heterocyclic radical-mediated conversion of 6-carboxy-5,6,7,8-tetrahydropterin (CPH4) to 7-carboxy-7-deazaguanine (CDG), a step common to the biosynthetic pathways of all 7-deazapurine-containing compounds.</text>
</comment>
<dbReference type="GO" id="GO:0051539">
    <property type="term" value="F:4 iron, 4 sulfur cluster binding"/>
    <property type="evidence" value="ECO:0007669"/>
    <property type="project" value="UniProtKB-UniRule"/>
</dbReference>
<evidence type="ECO:0000256" key="1">
    <source>
        <dbReference type="ARBA" id="ARBA00022485"/>
    </source>
</evidence>
<comment type="similarity">
    <text evidence="8">Belongs to the radical SAM superfamily. 7-carboxy-7-deazaguanine synthase family.</text>
</comment>
<dbReference type="UniPathway" id="UPA00391"/>